<gene>
    <name evidence="1" type="ORF">SMTD_LOCUS12191</name>
</gene>
<dbReference type="EMBL" id="UZAL01032194">
    <property type="protein sequence ID" value="VDP60307.1"/>
    <property type="molecule type" value="Genomic_DNA"/>
</dbReference>
<dbReference type="AlphaFoldDB" id="A0A3P8E8A9"/>
<proteinExistence type="predicted"/>
<reference evidence="1 2" key="1">
    <citation type="submission" date="2018-11" db="EMBL/GenBank/DDBJ databases">
        <authorList>
            <consortium name="Pathogen Informatics"/>
        </authorList>
    </citation>
    <scope>NUCLEOTIDE SEQUENCE [LARGE SCALE GENOMIC DNA]</scope>
    <source>
        <strain>Denwood</strain>
        <strain evidence="2">Zambia</strain>
    </source>
</reference>
<sequence length="88" mass="9812">MISSCGGGLDVQYKDEQHEDSRHMSFFSSSFFPSFSSSSKFSLSSWDEQLLPKIIDFLFNEFGGVITGVSKAVGRQHPSCSFVANYKK</sequence>
<protein>
    <submittedName>
        <fullName evidence="1">Uncharacterized protein</fullName>
    </submittedName>
</protein>
<accession>A0A3P8E8A9</accession>
<organism evidence="1 2">
    <name type="scientific">Schistosoma mattheei</name>
    <dbReference type="NCBI Taxonomy" id="31246"/>
    <lineage>
        <taxon>Eukaryota</taxon>
        <taxon>Metazoa</taxon>
        <taxon>Spiralia</taxon>
        <taxon>Lophotrochozoa</taxon>
        <taxon>Platyhelminthes</taxon>
        <taxon>Trematoda</taxon>
        <taxon>Digenea</taxon>
        <taxon>Strigeidida</taxon>
        <taxon>Schistosomatoidea</taxon>
        <taxon>Schistosomatidae</taxon>
        <taxon>Schistosoma</taxon>
    </lineage>
</organism>
<keyword evidence="2" id="KW-1185">Reference proteome</keyword>
<evidence type="ECO:0000313" key="2">
    <source>
        <dbReference type="Proteomes" id="UP000269396"/>
    </source>
</evidence>
<evidence type="ECO:0000313" key="1">
    <source>
        <dbReference type="EMBL" id="VDP60307.1"/>
    </source>
</evidence>
<name>A0A3P8E8A9_9TREM</name>
<dbReference type="Proteomes" id="UP000269396">
    <property type="component" value="Unassembled WGS sequence"/>
</dbReference>